<evidence type="ECO:0000313" key="1">
    <source>
        <dbReference type="EMBL" id="KAF9062370.1"/>
    </source>
</evidence>
<dbReference type="EMBL" id="JADNRY010000174">
    <property type="protein sequence ID" value="KAF9062370.1"/>
    <property type="molecule type" value="Genomic_DNA"/>
</dbReference>
<name>A0A9P5U096_9AGAR</name>
<dbReference type="OrthoDB" id="2953556at2759"/>
<organism evidence="1 2">
    <name type="scientific">Rhodocollybia butyracea</name>
    <dbReference type="NCBI Taxonomy" id="206335"/>
    <lineage>
        <taxon>Eukaryota</taxon>
        <taxon>Fungi</taxon>
        <taxon>Dikarya</taxon>
        <taxon>Basidiomycota</taxon>
        <taxon>Agaricomycotina</taxon>
        <taxon>Agaricomycetes</taxon>
        <taxon>Agaricomycetidae</taxon>
        <taxon>Agaricales</taxon>
        <taxon>Marasmiineae</taxon>
        <taxon>Omphalotaceae</taxon>
        <taxon>Rhodocollybia</taxon>
    </lineage>
</organism>
<accession>A0A9P5U096</accession>
<reference evidence="1" key="1">
    <citation type="submission" date="2020-11" db="EMBL/GenBank/DDBJ databases">
        <authorList>
            <consortium name="DOE Joint Genome Institute"/>
            <person name="Ahrendt S."/>
            <person name="Riley R."/>
            <person name="Andreopoulos W."/>
            <person name="Labutti K."/>
            <person name="Pangilinan J."/>
            <person name="Ruiz-Duenas F.J."/>
            <person name="Barrasa J.M."/>
            <person name="Sanchez-Garcia M."/>
            <person name="Camarero S."/>
            <person name="Miyauchi S."/>
            <person name="Serrano A."/>
            <person name="Linde D."/>
            <person name="Babiker R."/>
            <person name="Drula E."/>
            <person name="Ayuso-Fernandez I."/>
            <person name="Pacheco R."/>
            <person name="Padilla G."/>
            <person name="Ferreira P."/>
            <person name="Barriuso J."/>
            <person name="Kellner H."/>
            <person name="Castanera R."/>
            <person name="Alfaro M."/>
            <person name="Ramirez L."/>
            <person name="Pisabarro A.G."/>
            <person name="Kuo A."/>
            <person name="Tritt A."/>
            <person name="Lipzen A."/>
            <person name="He G."/>
            <person name="Yan M."/>
            <person name="Ng V."/>
            <person name="Cullen D."/>
            <person name="Martin F."/>
            <person name="Rosso M.-N."/>
            <person name="Henrissat B."/>
            <person name="Hibbett D."/>
            <person name="Martinez A.T."/>
            <person name="Grigoriev I.V."/>
        </authorList>
    </citation>
    <scope>NUCLEOTIDE SEQUENCE</scope>
    <source>
        <strain evidence="1">AH 40177</strain>
    </source>
</reference>
<keyword evidence="2" id="KW-1185">Reference proteome</keyword>
<protein>
    <submittedName>
        <fullName evidence="1">Uncharacterized protein</fullName>
    </submittedName>
</protein>
<comment type="caution">
    <text evidence="1">The sequence shown here is derived from an EMBL/GenBank/DDBJ whole genome shotgun (WGS) entry which is preliminary data.</text>
</comment>
<dbReference type="AlphaFoldDB" id="A0A9P5U096"/>
<gene>
    <name evidence="1" type="ORF">BDP27DRAFT_1428000</name>
</gene>
<dbReference type="Proteomes" id="UP000772434">
    <property type="component" value="Unassembled WGS sequence"/>
</dbReference>
<evidence type="ECO:0000313" key="2">
    <source>
        <dbReference type="Proteomes" id="UP000772434"/>
    </source>
</evidence>
<sequence length="403" mass="46488">MSSHEEMDAISNAAKNLYWRMSRIDPPGSDASPESKNLFNSLLTTIAQAAGQTLDTVVGLSYLVADDEGNPPNLSLMAHEWYDLGQEPESDEESDQLCKEKTNQGNELLQTNVEDEVERIFEKIGEGSHRYTIEQYFEMVLQGGYSGKVVEKEREAYRRMLISYKCYSLFEIATCFKRYNVAHSSVSRTTADVSEIGAIMDPFTRLQRREALIFKSPSEDIIASYLLMVIRNIEGLKAYDDWLSISTQSQHEFIASFARSIIPDDFDFVDGLDIPQKEKKKQYTALITPIRTKHSKLVEQRKRFQDLYFRFGPIVLLDPMFMYISPKNYPRASRWFLPVFKEVIKRVDGPDPGQTRYNDDQRFVTRVLQVLGGGNISNYVKDFIMENCYWLCDEESDSEEEKK</sequence>
<proteinExistence type="predicted"/>